<gene>
    <name evidence="2" type="ORF">KUDE01_013292</name>
</gene>
<name>A0AAD9BQS2_DISEL</name>
<evidence type="ECO:0000256" key="1">
    <source>
        <dbReference type="SAM" id="MobiDB-lite"/>
    </source>
</evidence>
<feature type="compositionally biased region" description="Basic and acidic residues" evidence="1">
    <location>
        <begin position="74"/>
        <end position="89"/>
    </location>
</feature>
<feature type="region of interest" description="Disordered" evidence="1">
    <location>
        <begin position="1"/>
        <end position="28"/>
    </location>
</feature>
<evidence type="ECO:0000313" key="2">
    <source>
        <dbReference type="EMBL" id="KAK1888612.1"/>
    </source>
</evidence>
<dbReference type="EMBL" id="JASDAP010000017">
    <property type="protein sequence ID" value="KAK1888612.1"/>
    <property type="molecule type" value="Genomic_DNA"/>
</dbReference>
<dbReference type="PANTHER" id="PTHR35450:SF2">
    <property type="entry name" value="REVERSE TRANSCRIPTASE DOMAIN-CONTAINING PROTEIN"/>
    <property type="match status" value="1"/>
</dbReference>
<organism evidence="2 3">
    <name type="scientific">Dissostichus eleginoides</name>
    <name type="common">Patagonian toothfish</name>
    <name type="synonym">Dissostichus amissus</name>
    <dbReference type="NCBI Taxonomy" id="100907"/>
    <lineage>
        <taxon>Eukaryota</taxon>
        <taxon>Metazoa</taxon>
        <taxon>Chordata</taxon>
        <taxon>Craniata</taxon>
        <taxon>Vertebrata</taxon>
        <taxon>Euteleostomi</taxon>
        <taxon>Actinopterygii</taxon>
        <taxon>Neopterygii</taxon>
        <taxon>Teleostei</taxon>
        <taxon>Neoteleostei</taxon>
        <taxon>Acanthomorphata</taxon>
        <taxon>Eupercaria</taxon>
        <taxon>Perciformes</taxon>
        <taxon>Notothenioidei</taxon>
        <taxon>Nototheniidae</taxon>
        <taxon>Dissostichus</taxon>
    </lineage>
</organism>
<evidence type="ECO:0000313" key="3">
    <source>
        <dbReference type="Proteomes" id="UP001228049"/>
    </source>
</evidence>
<dbReference type="AlphaFoldDB" id="A0AAD9BQS2"/>
<reference evidence="2" key="1">
    <citation type="submission" date="2023-04" db="EMBL/GenBank/DDBJ databases">
        <title>Chromosome-level genome of Chaenocephalus aceratus.</title>
        <authorList>
            <person name="Park H."/>
        </authorList>
    </citation>
    <scope>NUCLEOTIDE SEQUENCE</scope>
    <source>
        <strain evidence="2">DE</strain>
        <tissue evidence="2">Muscle</tissue>
    </source>
</reference>
<feature type="region of interest" description="Disordered" evidence="1">
    <location>
        <begin position="70"/>
        <end position="89"/>
    </location>
</feature>
<protein>
    <submittedName>
        <fullName evidence="2">tRNA uridine 5-carboxymethylaminomethyl modification enzyme MnmG</fullName>
    </submittedName>
</protein>
<proteinExistence type="predicted"/>
<dbReference type="PANTHER" id="PTHR35450">
    <property type="entry name" value="REVERSE TRANSCRIPTASE DOMAIN-CONTAINING PROTEIN"/>
    <property type="match status" value="1"/>
</dbReference>
<dbReference type="Proteomes" id="UP001228049">
    <property type="component" value="Unassembled WGS sequence"/>
</dbReference>
<accession>A0AAD9BQS2</accession>
<comment type="caution">
    <text evidence="2">The sequence shown here is derived from an EMBL/GenBank/DDBJ whole genome shotgun (WGS) entry which is preliminary data.</text>
</comment>
<keyword evidence="3" id="KW-1185">Reference proteome</keyword>
<feature type="compositionally biased region" description="Basic and acidic residues" evidence="1">
    <location>
        <begin position="1"/>
        <end position="14"/>
    </location>
</feature>
<sequence length="89" mass="10302">MQNSSRDRELEVPRSKSGAPPKVAENDKAWDVHIQTDRLQMANQPHIVVVDKQKKKSVVIDNPIDSNTRKKQHEKLGKYQGLREELEQM</sequence>